<dbReference type="Gene3D" id="3.40.50.300">
    <property type="entry name" value="P-loop containing nucleotide triphosphate hydrolases"/>
    <property type="match status" value="1"/>
</dbReference>
<evidence type="ECO:0000313" key="2">
    <source>
        <dbReference type="EMBL" id="CAD9177298.1"/>
    </source>
</evidence>
<reference evidence="2" key="1">
    <citation type="submission" date="2021-01" db="EMBL/GenBank/DDBJ databases">
        <authorList>
            <person name="Corre E."/>
            <person name="Pelletier E."/>
            <person name="Niang G."/>
            <person name="Scheremetjew M."/>
            <person name="Finn R."/>
            <person name="Kale V."/>
            <person name="Holt S."/>
            <person name="Cochrane G."/>
            <person name="Meng A."/>
            <person name="Brown T."/>
            <person name="Cohen L."/>
        </authorList>
    </citation>
    <scope>NUCLEOTIDE SEQUENCE</scope>
    <source>
        <strain evidence="2">OF101</strain>
    </source>
</reference>
<feature type="signal peptide" evidence="1">
    <location>
        <begin position="1"/>
        <end position="19"/>
    </location>
</feature>
<keyword evidence="1" id="KW-0732">Signal</keyword>
<proteinExistence type="predicted"/>
<protein>
    <recommendedName>
        <fullName evidence="3">Protein-tyrosine sulfotransferase</fullName>
    </recommendedName>
</protein>
<gene>
    <name evidence="2" type="ORF">ACAT0790_LOCUS54067</name>
</gene>
<dbReference type="InterPro" id="IPR027417">
    <property type="entry name" value="P-loop_NTPase"/>
</dbReference>
<accession>A0A7S1WN16</accession>
<dbReference type="SUPFAM" id="SSF52540">
    <property type="entry name" value="P-loop containing nucleoside triphosphate hydrolases"/>
    <property type="match status" value="1"/>
</dbReference>
<dbReference type="EMBL" id="HBGE01090787">
    <property type="protein sequence ID" value="CAD9177298.1"/>
    <property type="molecule type" value="Transcribed_RNA"/>
</dbReference>
<sequence>MAPVRVALLGLAGLYAGAAMRLESEEESHSIPAPVVIVGLGKKPTSLVKHVLTNLGVSMCSYTKSDDDIDGASNMSRREDYFMKKTTSYIPDLLKASEGEASKAFGYHESPSFWTAVREELKSSKQSRECVKYEQKDVTKMTKNNHIWGYQSLDHIHMLPVVDEAFRRKERIVAVVRDPRGSCSGTNKEEFGKWQDLVNNPHESSDYSLTGDDACLHYWAKVWKSLLAEYGQEDRFRVVRIEDLTDPKPSADNPTLSCLLQHVGVSPSTEERREHLLPLHDRMATFSGVKVHSNATSAAVAMASSEDSLLRGVMRQLGYSPGNYGPVEPQSRAVCGR</sequence>
<evidence type="ECO:0000256" key="1">
    <source>
        <dbReference type="SAM" id="SignalP"/>
    </source>
</evidence>
<feature type="chain" id="PRO_5031246488" description="Protein-tyrosine sulfotransferase" evidence="1">
    <location>
        <begin position="20"/>
        <end position="337"/>
    </location>
</feature>
<evidence type="ECO:0008006" key="3">
    <source>
        <dbReference type="Google" id="ProtNLM"/>
    </source>
</evidence>
<name>A0A7S1WN16_ALECA</name>
<organism evidence="2">
    <name type="scientific">Alexandrium catenella</name>
    <name type="common">Red tide dinoflagellate</name>
    <name type="synonym">Gonyaulax catenella</name>
    <dbReference type="NCBI Taxonomy" id="2925"/>
    <lineage>
        <taxon>Eukaryota</taxon>
        <taxon>Sar</taxon>
        <taxon>Alveolata</taxon>
        <taxon>Dinophyceae</taxon>
        <taxon>Gonyaulacales</taxon>
        <taxon>Pyrocystaceae</taxon>
        <taxon>Alexandrium</taxon>
    </lineage>
</organism>
<dbReference type="AlphaFoldDB" id="A0A7S1WN16"/>